<reference evidence="2 3" key="1">
    <citation type="journal article" date="2019" name="PLoS ONE">
        <title>Comparative genome analysis indicates high evolutionary potential of pathogenicity genes in Colletotrichum tanaceti.</title>
        <authorList>
            <person name="Lelwala R.V."/>
            <person name="Korhonen P.K."/>
            <person name="Young N.D."/>
            <person name="Scott J.B."/>
            <person name="Ades P.A."/>
            <person name="Gasser R.B."/>
            <person name="Taylor P.W.J."/>
        </authorList>
    </citation>
    <scope>NUCLEOTIDE SEQUENCE [LARGE SCALE GENOMIC DNA]</scope>
    <source>
        <strain evidence="2">BRIP57314</strain>
    </source>
</reference>
<dbReference type="OrthoDB" id="5427664at2759"/>
<accession>A0A4V6DHQ9</accession>
<keyword evidence="1" id="KW-0812">Transmembrane</keyword>
<dbReference type="AlphaFoldDB" id="A0A4V6DHQ9"/>
<evidence type="ECO:0000313" key="2">
    <source>
        <dbReference type="EMBL" id="TKW57486.1"/>
    </source>
</evidence>
<dbReference type="EMBL" id="PJEX01000041">
    <property type="protein sequence ID" value="TKW57486.1"/>
    <property type="molecule type" value="Genomic_DNA"/>
</dbReference>
<keyword evidence="3" id="KW-1185">Reference proteome</keyword>
<keyword evidence="1" id="KW-0472">Membrane</keyword>
<evidence type="ECO:0000256" key="1">
    <source>
        <dbReference type="SAM" id="Phobius"/>
    </source>
</evidence>
<gene>
    <name evidence="2" type="ORF">CTA1_9579</name>
</gene>
<protein>
    <submittedName>
        <fullName evidence="2">Uncharacterized protein</fullName>
    </submittedName>
</protein>
<dbReference type="STRING" id="1306861.A0A4V6DHQ9"/>
<proteinExistence type="predicted"/>
<sequence>MAAFRAIIGAFAALTAYIWVTAPTFESQPKSNAPTFYVVFGMSLHATNEVFRHVVPALMASIAVGWVFNMVIYVLVAATSAAEARGCA</sequence>
<keyword evidence="1" id="KW-1133">Transmembrane helix</keyword>
<organism evidence="2 3">
    <name type="scientific">Colletotrichum tanaceti</name>
    <dbReference type="NCBI Taxonomy" id="1306861"/>
    <lineage>
        <taxon>Eukaryota</taxon>
        <taxon>Fungi</taxon>
        <taxon>Dikarya</taxon>
        <taxon>Ascomycota</taxon>
        <taxon>Pezizomycotina</taxon>
        <taxon>Sordariomycetes</taxon>
        <taxon>Hypocreomycetidae</taxon>
        <taxon>Glomerellales</taxon>
        <taxon>Glomerellaceae</taxon>
        <taxon>Colletotrichum</taxon>
        <taxon>Colletotrichum destructivum species complex</taxon>
    </lineage>
</organism>
<dbReference type="Proteomes" id="UP000310108">
    <property type="component" value="Unassembled WGS sequence"/>
</dbReference>
<feature type="transmembrane region" description="Helical" evidence="1">
    <location>
        <begin position="51"/>
        <end position="76"/>
    </location>
</feature>
<comment type="caution">
    <text evidence="2">The sequence shown here is derived from an EMBL/GenBank/DDBJ whole genome shotgun (WGS) entry which is preliminary data.</text>
</comment>
<name>A0A4V6DHQ9_9PEZI</name>
<evidence type="ECO:0000313" key="3">
    <source>
        <dbReference type="Proteomes" id="UP000310108"/>
    </source>
</evidence>